<keyword evidence="2" id="KW-1185">Reference proteome</keyword>
<reference evidence="1 2" key="1">
    <citation type="journal article" date="2018" name="Mol. Biol. Evol.">
        <title>Analysis of the draft genome of the red seaweed Gracilariopsis chorda provides insights into genome size evolution in Rhodophyta.</title>
        <authorList>
            <person name="Lee J."/>
            <person name="Yang E.C."/>
            <person name="Graf L."/>
            <person name="Yang J.H."/>
            <person name="Qiu H."/>
            <person name="Zel Zion U."/>
            <person name="Chan C.X."/>
            <person name="Stephens T.G."/>
            <person name="Weber A.P.M."/>
            <person name="Boo G.H."/>
            <person name="Boo S.M."/>
            <person name="Kim K.M."/>
            <person name="Shin Y."/>
            <person name="Jung M."/>
            <person name="Lee S.J."/>
            <person name="Yim H.S."/>
            <person name="Lee J.H."/>
            <person name="Bhattacharya D."/>
            <person name="Yoon H.S."/>
        </authorList>
    </citation>
    <scope>NUCLEOTIDE SEQUENCE [LARGE SCALE GENOMIC DNA]</scope>
    <source>
        <strain evidence="1 2">SKKU-2015</strain>
        <tissue evidence="1">Whole body</tissue>
    </source>
</reference>
<proteinExistence type="predicted"/>
<organism evidence="1 2">
    <name type="scientific">Gracilariopsis chorda</name>
    <dbReference type="NCBI Taxonomy" id="448386"/>
    <lineage>
        <taxon>Eukaryota</taxon>
        <taxon>Rhodophyta</taxon>
        <taxon>Florideophyceae</taxon>
        <taxon>Rhodymeniophycidae</taxon>
        <taxon>Gracilariales</taxon>
        <taxon>Gracilariaceae</taxon>
        <taxon>Gracilariopsis</taxon>
    </lineage>
</organism>
<protein>
    <submittedName>
        <fullName evidence="1">Uncharacterized protein</fullName>
    </submittedName>
</protein>
<gene>
    <name evidence="1" type="ORF">BWQ96_03698</name>
</gene>
<dbReference type="Proteomes" id="UP000247409">
    <property type="component" value="Unassembled WGS sequence"/>
</dbReference>
<dbReference type="AlphaFoldDB" id="A0A2V3IZN4"/>
<accession>A0A2V3IZN4</accession>
<comment type="caution">
    <text evidence="1">The sequence shown here is derived from an EMBL/GenBank/DDBJ whole genome shotgun (WGS) entry which is preliminary data.</text>
</comment>
<dbReference type="EMBL" id="NBIV01000036">
    <property type="protein sequence ID" value="PXF46570.1"/>
    <property type="molecule type" value="Genomic_DNA"/>
</dbReference>
<evidence type="ECO:0000313" key="1">
    <source>
        <dbReference type="EMBL" id="PXF46570.1"/>
    </source>
</evidence>
<sequence>MAKHMQHADLTAQLLSDISPDQAIRWITLQGLQKKLANQRIVPHVITRSLFSILLRAASDAEAQLAQDAIKAVLLLPQEHDASALGFSAGDCTSFITNVLVEMLSASAQDEPLLSTAFVLSFYSEAGAGAGDADEFHIATPEHRVAHCFPHESLSDVRQRNLAKTIRTFAEAFQEQGCKRKLLEVARSNMHRLLTPWLSILPTTIGQLEEELREALLCFYNALLQALREDERDELVTRLVGSIMQTVQSNVDHLHLYLDCIADESVRFSACRLCLIQRFRVNDNHSKPLTIRKLIDGYFTLKPVTGRANQAVPALLTCLICAWLEIVLRNGSEVGVLWSGKPEGQPQSKRLKTIHSSKNRVITRFADAPSQDIIAFKMAISKLLHHMVTPGL</sequence>
<evidence type="ECO:0000313" key="2">
    <source>
        <dbReference type="Proteomes" id="UP000247409"/>
    </source>
</evidence>
<dbReference type="OrthoDB" id="10425897at2759"/>
<name>A0A2V3IZN4_9FLOR</name>